<evidence type="ECO:0000256" key="1">
    <source>
        <dbReference type="SAM" id="MobiDB-lite"/>
    </source>
</evidence>
<dbReference type="Proteomes" id="UP001212821">
    <property type="component" value="Chromosome"/>
</dbReference>
<keyword evidence="3" id="KW-1185">Reference proteome</keyword>
<reference evidence="3" key="1">
    <citation type="submission" date="2022-12" db="EMBL/GenBank/DDBJ databases">
        <authorList>
            <person name="Mo P."/>
        </authorList>
    </citation>
    <scope>NUCLEOTIDE SEQUENCE [LARGE SCALE GENOMIC DNA]</scope>
    <source>
        <strain evidence="3">HUAS 3-15</strain>
    </source>
</reference>
<evidence type="ECO:0000313" key="2">
    <source>
        <dbReference type="EMBL" id="WBP90859.1"/>
    </source>
</evidence>
<feature type="region of interest" description="Disordered" evidence="1">
    <location>
        <begin position="101"/>
        <end position="123"/>
    </location>
</feature>
<protein>
    <submittedName>
        <fullName evidence="2">Uncharacterized protein</fullName>
    </submittedName>
</protein>
<name>A0ABY7QEN5_9ACTN</name>
<proteinExistence type="predicted"/>
<dbReference type="RefSeq" id="WP_270149890.1">
    <property type="nucleotide sequence ID" value="NZ_CP115450.1"/>
</dbReference>
<gene>
    <name evidence="2" type="ORF">O1G21_36675</name>
</gene>
<organism evidence="2 3">
    <name type="scientific">Kitasatospora cathayae</name>
    <dbReference type="NCBI Taxonomy" id="3004092"/>
    <lineage>
        <taxon>Bacteria</taxon>
        <taxon>Bacillati</taxon>
        <taxon>Actinomycetota</taxon>
        <taxon>Actinomycetes</taxon>
        <taxon>Kitasatosporales</taxon>
        <taxon>Streptomycetaceae</taxon>
        <taxon>Kitasatospora</taxon>
    </lineage>
</organism>
<dbReference type="EMBL" id="CP115450">
    <property type="protein sequence ID" value="WBP90859.1"/>
    <property type="molecule type" value="Genomic_DNA"/>
</dbReference>
<evidence type="ECO:0000313" key="3">
    <source>
        <dbReference type="Proteomes" id="UP001212821"/>
    </source>
</evidence>
<accession>A0ABY7QEN5</accession>
<sequence length="123" mass="13797">MTGHPLVREVFPDLVHELVALLEQEGEPELAVHARDLRLVADCGCGDDFCQSFHTEPHRAGQPYGPGHRCVPLLPAKGTLFLDVVDGRIMYVEVLGHEPLRDLRVHQPEQPDRPGRPDDWPGR</sequence>